<dbReference type="PROSITE" id="PS50887">
    <property type="entry name" value="GGDEF"/>
    <property type="match status" value="1"/>
</dbReference>
<keyword evidence="1" id="KW-0472">Membrane</keyword>
<keyword evidence="4" id="KW-1185">Reference proteome</keyword>
<name>A0ABT6NG32_9FIRM</name>
<keyword evidence="1" id="KW-1133">Transmembrane helix</keyword>
<dbReference type="Pfam" id="PF17159">
    <property type="entry name" value="MASE3"/>
    <property type="match status" value="1"/>
</dbReference>
<dbReference type="InterPro" id="IPR033425">
    <property type="entry name" value="MASE3"/>
</dbReference>
<dbReference type="EMBL" id="JARYZI010000011">
    <property type="protein sequence ID" value="MDH8679332.1"/>
    <property type="molecule type" value="Genomic_DNA"/>
</dbReference>
<keyword evidence="1" id="KW-0812">Transmembrane</keyword>
<dbReference type="Proteomes" id="UP001158045">
    <property type="component" value="Unassembled WGS sequence"/>
</dbReference>
<feature type="transmembrane region" description="Helical" evidence="1">
    <location>
        <begin position="227"/>
        <end position="246"/>
    </location>
</feature>
<feature type="transmembrane region" description="Helical" evidence="1">
    <location>
        <begin position="193"/>
        <end position="215"/>
    </location>
</feature>
<feature type="transmembrane region" description="Helical" evidence="1">
    <location>
        <begin position="128"/>
        <end position="147"/>
    </location>
</feature>
<feature type="domain" description="GGDEF" evidence="2">
    <location>
        <begin position="291"/>
        <end position="430"/>
    </location>
</feature>
<protein>
    <submittedName>
        <fullName evidence="3">GGDEF domain-containing protein</fullName>
    </submittedName>
</protein>
<dbReference type="RefSeq" id="WP_342637160.1">
    <property type="nucleotide sequence ID" value="NZ_JARYZI010000011.1"/>
</dbReference>
<dbReference type="PANTHER" id="PTHR45138">
    <property type="entry name" value="REGULATORY COMPONENTS OF SENSORY TRANSDUCTION SYSTEM"/>
    <property type="match status" value="1"/>
</dbReference>
<dbReference type="SUPFAM" id="SSF55073">
    <property type="entry name" value="Nucleotide cyclase"/>
    <property type="match status" value="1"/>
</dbReference>
<sequence length="430" mass="49956">MTLTKEKIINFIFVIMVLVFLNFTSGKNYLLFHAIAEIFSICIAFTIYLLTWNSKQFLRNNFLIIMGVAYLFIGFLDLLHTLSYKGMNIFRDYDYYANQLWIATRFLESITIFVSFLLLNFKKQINTYLIFFVYLVTTVIIISSIFYLKVFPICYIDGVGLTQFKIVSEYIISLILLASLGIAYYYRKHFDKLIYKLIFTSIVFTILSELSFTLYTSNYDFLNMMGHYFKIISFYFIYKAIIVKGIKEPNYSIFKELQSQVNTDGLTGLYNYKYLYEKLDEEIRHSLRKKLPFSIIIFDVDHFKIINDLYGHVKGDEALQGIACYIKELTRVTDTVGRYGGEEFMVILPNTVLKDCYAISEKIRCKIREVDHINNGARITISAGIAEFDGNYIDDVSLTVSNLASRLVDVADNNLYNAKASGRDKTMGYL</sequence>
<dbReference type="SMART" id="SM00267">
    <property type="entry name" value="GGDEF"/>
    <property type="match status" value="1"/>
</dbReference>
<feature type="transmembrane region" description="Helical" evidence="1">
    <location>
        <begin position="30"/>
        <end position="50"/>
    </location>
</feature>
<gene>
    <name evidence="3" type="ORF">QE109_14335</name>
</gene>
<evidence type="ECO:0000256" key="1">
    <source>
        <dbReference type="SAM" id="Phobius"/>
    </source>
</evidence>
<dbReference type="PANTHER" id="PTHR45138:SF9">
    <property type="entry name" value="DIGUANYLATE CYCLASE DGCM-RELATED"/>
    <property type="match status" value="1"/>
</dbReference>
<dbReference type="InterPro" id="IPR000160">
    <property type="entry name" value="GGDEF_dom"/>
</dbReference>
<dbReference type="NCBIfam" id="TIGR00254">
    <property type="entry name" value="GGDEF"/>
    <property type="match status" value="1"/>
</dbReference>
<reference evidence="3 4" key="1">
    <citation type="submission" date="2023-04" db="EMBL/GenBank/DDBJ databases">
        <title>Fusibacter bizertensis strain WBS, isolated from littoral bottom sediments of the Arctic seas - biochemical and genomic analysis.</title>
        <authorList>
            <person name="Brioukhanov A.L."/>
        </authorList>
    </citation>
    <scope>NUCLEOTIDE SEQUENCE [LARGE SCALE GENOMIC DNA]</scope>
    <source>
        <strain evidence="3 4">WBS</strain>
    </source>
</reference>
<feature type="transmembrane region" description="Helical" evidence="1">
    <location>
        <begin position="167"/>
        <end position="186"/>
    </location>
</feature>
<feature type="transmembrane region" description="Helical" evidence="1">
    <location>
        <begin position="100"/>
        <end position="121"/>
    </location>
</feature>
<organism evidence="3 4">
    <name type="scientific">Fusibacter bizertensis</name>
    <dbReference type="NCBI Taxonomy" id="1488331"/>
    <lineage>
        <taxon>Bacteria</taxon>
        <taxon>Bacillati</taxon>
        <taxon>Bacillota</taxon>
        <taxon>Clostridia</taxon>
        <taxon>Eubacteriales</taxon>
        <taxon>Eubacteriales Family XII. Incertae Sedis</taxon>
        <taxon>Fusibacter</taxon>
    </lineage>
</organism>
<dbReference type="InterPro" id="IPR043128">
    <property type="entry name" value="Rev_trsase/Diguanyl_cyclase"/>
</dbReference>
<evidence type="ECO:0000313" key="4">
    <source>
        <dbReference type="Proteomes" id="UP001158045"/>
    </source>
</evidence>
<evidence type="ECO:0000259" key="2">
    <source>
        <dbReference type="PROSITE" id="PS50887"/>
    </source>
</evidence>
<dbReference type="Pfam" id="PF00990">
    <property type="entry name" value="GGDEF"/>
    <property type="match status" value="1"/>
</dbReference>
<dbReference type="InterPro" id="IPR050469">
    <property type="entry name" value="Diguanylate_Cyclase"/>
</dbReference>
<dbReference type="InterPro" id="IPR029787">
    <property type="entry name" value="Nucleotide_cyclase"/>
</dbReference>
<dbReference type="CDD" id="cd01949">
    <property type="entry name" value="GGDEF"/>
    <property type="match status" value="1"/>
</dbReference>
<feature type="transmembrane region" description="Helical" evidence="1">
    <location>
        <begin position="7"/>
        <end position="24"/>
    </location>
</feature>
<feature type="transmembrane region" description="Helical" evidence="1">
    <location>
        <begin position="62"/>
        <end position="80"/>
    </location>
</feature>
<accession>A0ABT6NG32</accession>
<comment type="caution">
    <text evidence="3">The sequence shown here is derived from an EMBL/GenBank/DDBJ whole genome shotgun (WGS) entry which is preliminary data.</text>
</comment>
<evidence type="ECO:0000313" key="3">
    <source>
        <dbReference type="EMBL" id="MDH8679332.1"/>
    </source>
</evidence>
<proteinExistence type="predicted"/>
<dbReference type="Gene3D" id="3.30.70.270">
    <property type="match status" value="1"/>
</dbReference>